<gene>
    <name evidence="3" type="ORF">BGZ96_006838</name>
</gene>
<keyword evidence="2" id="KW-0812">Transmembrane</keyword>
<evidence type="ECO:0000256" key="2">
    <source>
        <dbReference type="SAM" id="Phobius"/>
    </source>
</evidence>
<protein>
    <recommendedName>
        <fullName evidence="5">TLC domain-containing protein</fullName>
    </recommendedName>
</protein>
<feature type="transmembrane region" description="Helical" evidence="2">
    <location>
        <begin position="72"/>
        <end position="94"/>
    </location>
</feature>
<evidence type="ECO:0000313" key="4">
    <source>
        <dbReference type="Proteomes" id="UP001194696"/>
    </source>
</evidence>
<reference evidence="3 4" key="1">
    <citation type="journal article" date="2020" name="Fungal Divers.">
        <title>Resolving the Mortierellaceae phylogeny through synthesis of multi-gene phylogenetics and phylogenomics.</title>
        <authorList>
            <person name="Vandepol N."/>
            <person name="Liber J."/>
            <person name="Desiro A."/>
            <person name="Na H."/>
            <person name="Kennedy M."/>
            <person name="Barry K."/>
            <person name="Grigoriev I.V."/>
            <person name="Miller A.N."/>
            <person name="O'Donnell K."/>
            <person name="Stajich J.E."/>
            <person name="Bonito G."/>
        </authorList>
    </citation>
    <scope>NUCLEOTIDE SEQUENCE [LARGE SCALE GENOMIC DNA]</scope>
    <source>
        <strain evidence="3 4">AD045</strain>
    </source>
</reference>
<keyword evidence="4" id="KW-1185">Reference proteome</keyword>
<dbReference type="Proteomes" id="UP001194696">
    <property type="component" value="Unassembled WGS sequence"/>
</dbReference>
<comment type="caution">
    <text evidence="3">The sequence shown here is derived from an EMBL/GenBank/DDBJ whole genome shotgun (WGS) entry which is preliminary data.</text>
</comment>
<accession>A0ABQ7K2K4</accession>
<feature type="compositionally biased region" description="Basic and acidic residues" evidence="1">
    <location>
        <begin position="384"/>
        <end position="396"/>
    </location>
</feature>
<feature type="transmembrane region" description="Helical" evidence="2">
    <location>
        <begin position="303"/>
        <end position="321"/>
    </location>
</feature>
<keyword evidence="2" id="KW-1133">Transmembrane helix</keyword>
<dbReference type="EMBL" id="JAAAIM010000335">
    <property type="protein sequence ID" value="KAG0289644.1"/>
    <property type="molecule type" value="Genomic_DNA"/>
</dbReference>
<sequence>MSELASDPIDSSGYTKQTAADAVSTRFLGFERTPLNILFGKTIIVVFFAQFVLFYTIWWLNPSFTKNRRGLAWILTFCSACWILFVTSFEFGYLRTPLWSYLGWEQSGGVELDGVTTAAGNIFSYWLPSFHAWALQLGADSHGGLIQEMNFEDLLSSLSNVESARILLSDRLTIKVLAGEYLRWIVSLPIFSLAPLNPPEMISKTAPYLLGGGGRLLLSFENFPRESVWSSLMCGYFIAYCAADLIIGRIHYPEHIDPASGYLHHIFYTWLIWQLGRYGKLSFFLIGGGVLEGIMYPNLREDFWFPFSFILVRIIYVGLVLHETSFNVSCPTGTVAVYYLALLMHIYWINKYFQGLRRRTRRAQKELQDKKEQEQQQLLMESNSDVKDSRNGRDEGATTTSTTTSAAAAMTNGTFQLRVKKTKNRS</sequence>
<evidence type="ECO:0000313" key="3">
    <source>
        <dbReference type="EMBL" id="KAG0289644.1"/>
    </source>
</evidence>
<feature type="transmembrane region" description="Helical" evidence="2">
    <location>
        <begin position="37"/>
        <end position="60"/>
    </location>
</feature>
<evidence type="ECO:0008006" key="5">
    <source>
        <dbReference type="Google" id="ProtNLM"/>
    </source>
</evidence>
<keyword evidence="2" id="KW-0472">Membrane</keyword>
<name>A0ABQ7K2K4_9FUNG</name>
<feature type="transmembrane region" description="Helical" evidence="2">
    <location>
        <begin position="228"/>
        <end position="247"/>
    </location>
</feature>
<feature type="compositionally biased region" description="Basic and acidic residues" evidence="1">
    <location>
        <begin position="364"/>
        <end position="374"/>
    </location>
</feature>
<proteinExistence type="predicted"/>
<evidence type="ECO:0000256" key="1">
    <source>
        <dbReference type="SAM" id="MobiDB-lite"/>
    </source>
</evidence>
<feature type="region of interest" description="Disordered" evidence="1">
    <location>
        <begin position="364"/>
        <end position="426"/>
    </location>
</feature>
<feature type="compositionally biased region" description="Low complexity" evidence="1">
    <location>
        <begin position="397"/>
        <end position="409"/>
    </location>
</feature>
<feature type="transmembrane region" description="Helical" evidence="2">
    <location>
        <begin position="333"/>
        <end position="353"/>
    </location>
</feature>
<organism evidence="3 4">
    <name type="scientific">Linnemannia gamsii</name>
    <dbReference type="NCBI Taxonomy" id="64522"/>
    <lineage>
        <taxon>Eukaryota</taxon>
        <taxon>Fungi</taxon>
        <taxon>Fungi incertae sedis</taxon>
        <taxon>Mucoromycota</taxon>
        <taxon>Mortierellomycotina</taxon>
        <taxon>Mortierellomycetes</taxon>
        <taxon>Mortierellales</taxon>
        <taxon>Mortierellaceae</taxon>
        <taxon>Linnemannia</taxon>
    </lineage>
</organism>